<protein>
    <submittedName>
        <fullName evidence="9">Bifunctional [glutamine synthetase] adenylyltransferase/[glutamine synthetase]-adenylyl-L-tyrosine phosphorylase</fullName>
        <ecNumber evidence="9">2.7.7.42</ecNumber>
        <ecNumber evidence="9">2.7.7.89</ecNumber>
    </submittedName>
</protein>
<evidence type="ECO:0000259" key="8">
    <source>
        <dbReference type="Pfam" id="PF08335"/>
    </source>
</evidence>
<feature type="domain" description="Glutamate-ammonia ligase adenylyltransferase repeated" evidence="7">
    <location>
        <begin position="79"/>
        <end position="310"/>
    </location>
</feature>
<evidence type="ECO:0000256" key="6">
    <source>
        <dbReference type="ARBA" id="ARBA00023268"/>
    </source>
</evidence>
<dbReference type="NCBIfam" id="NF010707">
    <property type="entry name" value="PRK14109.1"/>
    <property type="match status" value="1"/>
</dbReference>
<evidence type="ECO:0000256" key="2">
    <source>
        <dbReference type="ARBA" id="ARBA00022695"/>
    </source>
</evidence>
<dbReference type="Pfam" id="PF08335">
    <property type="entry name" value="GlnD_UR_UTase"/>
    <property type="match status" value="2"/>
</dbReference>
<dbReference type="Gene3D" id="3.30.460.10">
    <property type="entry name" value="Beta Polymerase, domain 2"/>
    <property type="match status" value="2"/>
</dbReference>
<keyword evidence="4" id="KW-0067">ATP-binding</keyword>
<evidence type="ECO:0000259" key="7">
    <source>
        <dbReference type="Pfam" id="PF03710"/>
    </source>
</evidence>
<feature type="domain" description="PII-uridylyltransferase/Glutamine-synthetase adenylyltransferase" evidence="8">
    <location>
        <begin position="332"/>
        <end position="467"/>
    </location>
</feature>
<keyword evidence="5" id="KW-0460">Magnesium</keyword>
<dbReference type="RefSeq" id="WP_125226490.1">
    <property type="nucleotide sequence ID" value="NZ_RQYT01000001.1"/>
</dbReference>
<keyword evidence="2 9" id="KW-0548">Nucleotidyltransferase</keyword>
<dbReference type="Pfam" id="PF03710">
    <property type="entry name" value="GlnE"/>
    <property type="match status" value="2"/>
</dbReference>
<gene>
    <name evidence="9" type="ORF">EII35_00450</name>
</gene>
<dbReference type="CDD" id="cd05401">
    <property type="entry name" value="NT_GlnE_GlnD_like"/>
    <property type="match status" value="2"/>
</dbReference>
<dbReference type="InterPro" id="IPR013546">
    <property type="entry name" value="PII_UdlTrfase/GS_AdlTrfase"/>
</dbReference>
<dbReference type="SUPFAM" id="SSF81301">
    <property type="entry name" value="Nucleotidyltransferase"/>
    <property type="match status" value="2"/>
</dbReference>
<evidence type="ECO:0000256" key="3">
    <source>
        <dbReference type="ARBA" id="ARBA00022741"/>
    </source>
</evidence>
<proteinExistence type="predicted"/>
<dbReference type="GO" id="GO:0005829">
    <property type="term" value="C:cytosol"/>
    <property type="evidence" value="ECO:0007669"/>
    <property type="project" value="TreeGrafter"/>
</dbReference>
<dbReference type="EC" id="2.7.7.42" evidence="9"/>
<keyword evidence="3" id="KW-0547">Nucleotide-binding</keyword>
<dbReference type="OrthoDB" id="9759366at2"/>
<dbReference type="PANTHER" id="PTHR30621:SF0">
    <property type="entry name" value="BIFUNCTIONAL GLUTAMINE SYNTHETASE ADENYLYLTRANSFERASE_ADENYLYL-REMOVING ENZYME"/>
    <property type="match status" value="1"/>
</dbReference>
<evidence type="ECO:0000313" key="9">
    <source>
        <dbReference type="EMBL" id="RRD51388.1"/>
    </source>
</evidence>
<evidence type="ECO:0000313" key="10">
    <source>
        <dbReference type="Proteomes" id="UP000280935"/>
    </source>
</evidence>
<dbReference type="EMBL" id="RQYT01000001">
    <property type="protein sequence ID" value="RRD51388.1"/>
    <property type="molecule type" value="Genomic_DNA"/>
</dbReference>
<evidence type="ECO:0000256" key="5">
    <source>
        <dbReference type="ARBA" id="ARBA00022842"/>
    </source>
</evidence>
<dbReference type="Gene3D" id="1.20.120.330">
    <property type="entry name" value="Nucleotidyltransferases domain 2"/>
    <property type="match status" value="2"/>
</dbReference>
<comment type="caution">
    <text evidence="9">The sequence shown here is derived from an EMBL/GenBank/DDBJ whole genome shotgun (WGS) entry which is preliminary data.</text>
</comment>
<keyword evidence="1 9" id="KW-0808">Transferase</keyword>
<dbReference type="InterPro" id="IPR023057">
    <property type="entry name" value="GlnE"/>
</dbReference>
<dbReference type="GO" id="GO:0000820">
    <property type="term" value="P:regulation of glutamine family amino acid metabolic process"/>
    <property type="evidence" value="ECO:0007669"/>
    <property type="project" value="TreeGrafter"/>
</dbReference>
<dbReference type="SUPFAM" id="SSF81593">
    <property type="entry name" value="Nucleotidyltransferase substrate binding subunit/domain"/>
    <property type="match status" value="2"/>
</dbReference>
<dbReference type="InterPro" id="IPR005190">
    <property type="entry name" value="GlnE_rpt_dom"/>
</dbReference>
<dbReference type="AlphaFoldDB" id="A0A3P1WZS6"/>
<sequence length="971" mass="106374">MSRVTSTVGDFARRGFETPSAAARVWQEWASRRGAAPPVDLAAFEVAADRDHALDALTRIDDARPDLIDHMVAEPGWLDRVLRVVGASSILARFLARRPEELEALATAPQVRGEAWLPELRARMRRPDGTPDPDGLRRGYLAALTRIAALDLTHPAPEDIVDEVAAELTHLADAVLECALECARHETPGHEQVRLAILAMGKAGAGELNYVSDVDVIHVAEPAEGVNPDEAMRIGAQLAAALARICSAHTAEGTIWQVDAALRPEGKAGPLVRTLSSCGAYYRTWARNWEFQALLKARPAAGDRELGQAFCDLVAPLVWQAAERDGFLAEARAMRQRVISLIPAKEKGREIKLDVGGLRDTEFTTQLLQLVHGRGDDRLRVRGTFDALRALVDHGYIGRDDGRAMAEAYRIQRVLEHRVQLRRLRRTHLVPNDETGWSHLARSLGRSTDEVQAAWRSSVRSVERLQRRIFFSPLLDAVSAIPSEELRLSTTAAQDRLKALGFTDPRSALGHIQALTNGTSRAVEIQRQLMPVMLGWFAEGPNPDFGLLAFRQLSDALGATSWYLRALRDEGWMAQRLAHIASSSRYVVTLLMRAPEMVQMLASTDDLVPRPRDQLLRVMSGAIGRAADRDVAIASMRALRRSELCRIALADVLGTAEVETVGRALSDLAEATLEAGLQLARAEIQAPEVGVIGMGRWGGGELGYSSDGDAMFVIPDDVDASGIDAATRLVRSACDIVGRPGPDPAFVIDPDLRPEGKGGPLVRTVSSYLTYYERWVSTWEAQALLRGRPVAGELGLAQQVLDGVEPLRHPPGGLAASQRAEIRRLKSRMERERIPRNLDRARHLKLGPGGLADVEWTVQLLQLDHAAAHGELRTPATLAALDAACRVGVLTAEQGRTLREAWLHVSRLRNAVMLTRGRPSDALPVDYRELAAVAGLLGYPPTEHSRLVDDTRRVMRLASRVVDEVFWGGGR</sequence>
<feature type="domain" description="Glutamate-ammonia ligase adenylyltransferase repeated" evidence="7">
    <location>
        <begin position="575"/>
        <end position="800"/>
    </location>
</feature>
<dbReference type="EC" id="2.7.7.89" evidence="9"/>
<name>A0A3P1WZS6_9ACTN</name>
<dbReference type="Proteomes" id="UP000280935">
    <property type="component" value="Unassembled WGS sequence"/>
</dbReference>
<evidence type="ECO:0000256" key="1">
    <source>
        <dbReference type="ARBA" id="ARBA00022679"/>
    </source>
</evidence>
<reference evidence="9 10" key="1">
    <citation type="submission" date="2018-11" db="EMBL/GenBank/DDBJ databases">
        <title>Genomes From Bacteria Associated with the Canine Oral Cavity: a Test Case for Automated Genome-Based Taxonomic Assignment.</title>
        <authorList>
            <person name="Coil D.A."/>
            <person name="Jospin G."/>
            <person name="Darling A.E."/>
            <person name="Wallis C."/>
            <person name="Davis I.J."/>
            <person name="Harris S."/>
            <person name="Eisen J.A."/>
            <person name="Holcombe L.J."/>
            <person name="O'Flynn C."/>
        </authorList>
    </citation>
    <scope>NUCLEOTIDE SEQUENCE [LARGE SCALE GENOMIC DNA]</scope>
    <source>
        <strain evidence="9 10">OH2822_COT-296</strain>
    </source>
</reference>
<accession>A0A3P1WZS6</accession>
<organism evidence="9 10">
    <name type="scientific">Arachnia propionica</name>
    <dbReference type="NCBI Taxonomy" id="1750"/>
    <lineage>
        <taxon>Bacteria</taxon>
        <taxon>Bacillati</taxon>
        <taxon>Actinomycetota</taxon>
        <taxon>Actinomycetes</taxon>
        <taxon>Propionibacteriales</taxon>
        <taxon>Propionibacteriaceae</taxon>
        <taxon>Arachnia</taxon>
    </lineage>
</organism>
<evidence type="ECO:0000256" key="4">
    <source>
        <dbReference type="ARBA" id="ARBA00022840"/>
    </source>
</evidence>
<dbReference type="PANTHER" id="PTHR30621">
    <property type="entry name" value="GLUTAMINE SYNTHETASE ADENYLYLTRANSFERASE"/>
    <property type="match status" value="1"/>
</dbReference>
<feature type="domain" description="PII-uridylyltransferase/Glutamine-synthetase adenylyltransferase" evidence="8">
    <location>
        <begin position="836"/>
        <end position="963"/>
    </location>
</feature>
<dbReference type="GO" id="GO:0047388">
    <property type="term" value="F:[glutamine synthetase]-adenylyl-L-tyrosine phosphorylase activity"/>
    <property type="evidence" value="ECO:0007669"/>
    <property type="project" value="UniProtKB-EC"/>
</dbReference>
<dbReference type="InterPro" id="IPR043519">
    <property type="entry name" value="NT_sf"/>
</dbReference>
<dbReference type="GO" id="GO:0008882">
    <property type="term" value="F:[glutamate-ammonia-ligase] adenylyltransferase activity"/>
    <property type="evidence" value="ECO:0007669"/>
    <property type="project" value="UniProtKB-EC"/>
</dbReference>
<keyword evidence="6" id="KW-0511">Multifunctional enzyme</keyword>
<dbReference type="GO" id="GO:0005524">
    <property type="term" value="F:ATP binding"/>
    <property type="evidence" value="ECO:0007669"/>
    <property type="project" value="UniProtKB-KW"/>
</dbReference>